<evidence type="ECO:0000256" key="1">
    <source>
        <dbReference type="ARBA" id="ARBA00004167"/>
    </source>
</evidence>
<evidence type="ECO:0000313" key="8">
    <source>
        <dbReference type="EMBL" id="KAK9062695.1"/>
    </source>
</evidence>
<evidence type="ECO:0000256" key="5">
    <source>
        <dbReference type="SAM" id="MobiDB-lite"/>
    </source>
</evidence>
<accession>A0AAP0CTG5</accession>
<evidence type="ECO:0000256" key="2">
    <source>
        <dbReference type="ARBA" id="ARBA00022692"/>
    </source>
</evidence>
<feature type="compositionally biased region" description="Pro residues" evidence="5">
    <location>
        <begin position="1"/>
        <end position="14"/>
    </location>
</feature>
<name>A0AAP0CTG5_9ASTR</name>
<dbReference type="AlphaFoldDB" id="A0AAP0CTG5"/>
<protein>
    <recommendedName>
        <fullName evidence="7">Late embryogenesis abundant protein LEA-2 subgroup domain-containing protein</fullName>
    </recommendedName>
</protein>
<feature type="transmembrane region" description="Helical" evidence="6">
    <location>
        <begin position="120"/>
        <end position="143"/>
    </location>
</feature>
<comment type="subcellular location">
    <subcellularLocation>
        <location evidence="1">Membrane</location>
        <topology evidence="1">Single-pass membrane protein</topology>
    </subcellularLocation>
</comment>
<dbReference type="GO" id="GO:0098542">
    <property type="term" value="P:defense response to other organism"/>
    <property type="evidence" value="ECO:0007669"/>
    <property type="project" value="InterPro"/>
</dbReference>
<dbReference type="Proteomes" id="UP001408789">
    <property type="component" value="Unassembled WGS sequence"/>
</dbReference>
<reference evidence="8 9" key="1">
    <citation type="submission" date="2024-04" db="EMBL/GenBank/DDBJ databases">
        <title>The reference genome of an endangered Asteraceae, Deinandra increscens subsp. villosa, native to the Central Coast of California.</title>
        <authorList>
            <person name="Guilliams M."/>
            <person name="Hasenstab-Lehman K."/>
            <person name="Meyer R."/>
            <person name="Mcevoy S."/>
        </authorList>
    </citation>
    <scope>NUCLEOTIDE SEQUENCE [LARGE SCALE GENOMIC DNA]</scope>
    <source>
        <tissue evidence="8">Leaf</tissue>
    </source>
</reference>
<comment type="caution">
    <text evidence="8">The sequence shown here is derived from an EMBL/GenBank/DDBJ whole genome shotgun (WGS) entry which is preliminary data.</text>
</comment>
<dbReference type="InterPro" id="IPR044839">
    <property type="entry name" value="NDR1-like"/>
</dbReference>
<dbReference type="GO" id="GO:0005886">
    <property type="term" value="C:plasma membrane"/>
    <property type="evidence" value="ECO:0007669"/>
    <property type="project" value="TreeGrafter"/>
</dbReference>
<feature type="region of interest" description="Disordered" evidence="5">
    <location>
        <begin position="1"/>
        <end position="70"/>
    </location>
</feature>
<gene>
    <name evidence="8" type="ORF">SSX86_019884</name>
</gene>
<dbReference type="EMBL" id="JBCNJP010000019">
    <property type="protein sequence ID" value="KAK9062695.1"/>
    <property type="molecule type" value="Genomic_DNA"/>
</dbReference>
<evidence type="ECO:0000313" key="9">
    <source>
        <dbReference type="Proteomes" id="UP001408789"/>
    </source>
</evidence>
<evidence type="ECO:0000256" key="4">
    <source>
        <dbReference type="ARBA" id="ARBA00023136"/>
    </source>
</evidence>
<evidence type="ECO:0000256" key="6">
    <source>
        <dbReference type="SAM" id="Phobius"/>
    </source>
</evidence>
<dbReference type="PANTHER" id="PTHR31234">
    <property type="entry name" value="LATE EMBRYOGENESIS ABUNDANT (LEA) HYDROXYPROLINE-RICH GLYCOPROTEIN FAMILY"/>
    <property type="match status" value="1"/>
</dbReference>
<organism evidence="8 9">
    <name type="scientific">Deinandra increscens subsp. villosa</name>
    <dbReference type="NCBI Taxonomy" id="3103831"/>
    <lineage>
        <taxon>Eukaryota</taxon>
        <taxon>Viridiplantae</taxon>
        <taxon>Streptophyta</taxon>
        <taxon>Embryophyta</taxon>
        <taxon>Tracheophyta</taxon>
        <taxon>Spermatophyta</taxon>
        <taxon>Magnoliopsida</taxon>
        <taxon>eudicotyledons</taxon>
        <taxon>Gunneridae</taxon>
        <taxon>Pentapetalae</taxon>
        <taxon>asterids</taxon>
        <taxon>campanulids</taxon>
        <taxon>Asterales</taxon>
        <taxon>Asteraceae</taxon>
        <taxon>Asteroideae</taxon>
        <taxon>Heliantheae alliance</taxon>
        <taxon>Madieae</taxon>
        <taxon>Madiinae</taxon>
        <taxon>Deinandra</taxon>
    </lineage>
</organism>
<keyword evidence="2 6" id="KW-0812">Transmembrane</keyword>
<feature type="domain" description="Late embryogenesis abundant protein LEA-2 subgroup" evidence="7">
    <location>
        <begin position="176"/>
        <end position="279"/>
    </location>
</feature>
<dbReference type="Pfam" id="PF03168">
    <property type="entry name" value="LEA_2"/>
    <property type="match status" value="1"/>
</dbReference>
<evidence type="ECO:0000259" key="7">
    <source>
        <dbReference type="Pfam" id="PF03168"/>
    </source>
</evidence>
<dbReference type="PANTHER" id="PTHR31234:SF2">
    <property type="entry name" value="OS05G0199100 PROTEIN"/>
    <property type="match status" value="1"/>
</dbReference>
<keyword evidence="9" id="KW-1185">Reference proteome</keyword>
<keyword evidence="4 6" id="KW-0472">Membrane</keyword>
<proteinExistence type="predicted"/>
<dbReference type="InterPro" id="IPR004864">
    <property type="entry name" value="LEA_2"/>
</dbReference>
<keyword evidence="3 6" id="KW-1133">Transmembrane helix</keyword>
<evidence type="ECO:0000256" key="3">
    <source>
        <dbReference type="ARBA" id="ARBA00022989"/>
    </source>
</evidence>
<sequence length="304" mass="33699">MPPHHLLSPPPISNIPPSSDHRSPTSIPSISYPLLKSTPLQSTMADRLHPTAHSDQSQPPPEPVKPHLSDDKPLLPQGTYIIQIPKDQIYRIPPPENSKKLQKLANRKPKRSCCCRCFCWTIAAAFILLILLSVAAGVLYLVFRPEKVSYSIDKISVGGVNLTSSAPINPRLTVEIRAGNPNDKLSVFYIGKGSSVTVHYADVNLCNGELPAFELPANNVTVVQTALRGTNIVLARDVHSRLVRQEKERHVPLKVKVRAPVKIKIGAVKTWEITVTVKCDVAVDRFVQKSKIVSKKCDYRVDLW</sequence>